<protein>
    <submittedName>
        <fullName evidence="1">Uncharacterized protein</fullName>
    </submittedName>
</protein>
<proteinExistence type="predicted"/>
<organism evidence="1 2">
    <name type="scientific">Plakobranchus ocellatus</name>
    <dbReference type="NCBI Taxonomy" id="259542"/>
    <lineage>
        <taxon>Eukaryota</taxon>
        <taxon>Metazoa</taxon>
        <taxon>Spiralia</taxon>
        <taxon>Lophotrochozoa</taxon>
        <taxon>Mollusca</taxon>
        <taxon>Gastropoda</taxon>
        <taxon>Heterobranchia</taxon>
        <taxon>Euthyneura</taxon>
        <taxon>Panpulmonata</taxon>
        <taxon>Sacoglossa</taxon>
        <taxon>Placobranchoidea</taxon>
        <taxon>Plakobranchidae</taxon>
        <taxon>Plakobranchus</taxon>
    </lineage>
</organism>
<dbReference type="Proteomes" id="UP000735302">
    <property type="component" value="Unassembled WGS sequence"/>
</dbReference>
<reference evidence="1 2" key="1">
    <citation type="journal article" date="2021" name="Elife">
        <title>Chloroplast acquisition without the gene transfer in kleptoplastic sea slugs, Plakobranchus ocellatus.</title>
        <authorList>
            <person name="Maeda T."/>
            <person name="Takahashi S."/>
            <person name="Yoshida T."/>
            <person name="Shimamura S."/>
            <person name="Takaki Y."/>
            <person name="Nagai Y."/>
            <person name="Toyoda A."/>
            <person name="Suzuki Y."/>
            <person name="Arimoto A."/>
            <person name="Ishii H."/>
            <person name="Satoh N."/>
            <person name="Nishiyama T."/>
            <person name="Hasebe M."/>
            <person name="Maruyama T."/>
            <person name="Minagawa J."/>
            <person name="Obokata J."/>
            <person name="Shigenobu S."/>
        </authorList>
    </citation>
    <scope>NUCLEOTIDE SEQUENCE [LARGE SCALE GENOMIC DNA]</scope>
</reference>
<dbReference type="AlphaFoldDB" id="A0AAV4CAL8"/>
<comment type="caution">
    <text evidence="1">The sequence shown here is derived from an EMBL/GenBank/DDBJ whole genome shotgun (WGS) entry which is preliminary data.</text>
</comment>
<keyword evidence="2" id="KW-1185">Reference proteome</keyword>
<gene>
    <name evidence="1" type="ORF">PoB_005425400</name>
</gene>
<name>A0AAV4CAL8_9GAST</name>
<sequence>MKDLEAGLHARRDLTHFAPDSCSLQLSSCLECFHISCSTLCIPSMAYPELAWGEELRKWNCVLAQRDDGPYGVAALLEMDFSISCLAKLFMKTGRV</sequence>
<evidence type="ECO:0000313" key="2">
    <source>
        <dbReference type="Proteomes" id="UP000735302"/>
    </source>
</evidence>
<dbReference type="EMBL" id="BLXT01005946">
    <property type="protein sequence ID" value="GFO27749.1"/>
    <property type="molecule type" value="Genomic_DNA"/>
</dbReference>
<accession>A0AAV4CAL8</accession>
<evidence type="ECO:0000313" key="1">
    <source>
        <dbReference type="EMBL" id="GFO27749.1"/>
    </source>
</evidence>